<dbReference type="PRINTS" id="PR00411">
    <property type="entry name" value="PNDRDTASEI"/>
</dbReference>
<dbReference type="PANTHER" id="PTHR42877">
    <property type="entry name" value="L-ORNITHINE N(5)-MONOOXYGENASE-RELATED"/>
    <property type="match status" value="1"/>
</dbReference>
<comment type="caution">
    <text evidence="1">The sequence shown here is derived from an EMBL/GenBank/DDBJ whole genome shotgun (WGS) entry which is preliminary data.</text>
</comment>
<dbReference type="AlphaFoldDB" id="A0A5N0EPM0"/>
<keyword evidence="2" id="KW-1185">Reference proteome</keyword>
<evidence type="ECO:0000313" key="2">
    <source>
        <dbReference type="Proteomes" id="UP000323876"/>
    </source>
</evidence>
<name>A0A5N0EPM0_9NOCA</name>
<dbReference type="Proteomes" id="UP000323876">
    <property type="component" value="Unassembled WGS sequence"/>
</dbReference>
<proteinExistence type="predicted"/>
<evidence type="ECO:0000313" key="1">
    <source>
        <dbReference type="EMBL" id="KAA8890993.1"/>
    </source>
</evidence>
<sequence>MAPAQAAHSRSVEQPDFEVVVIGAGFGGIGMGVELRKAGIHNFLIVDKNSDIGGTWQANTYPGVAVDIPSVYYSFSYEPPKVWSRMFAPGAEVKAYADQVVDKYGLRPRILLNTKVVGGEWDERNHFWRGKLDTGQEVTSRFVVGAVGGLEVPKMPDIEGIDKFGGKIVHTAKWDHDYDYAGKRIAVIGTGATALQLIPEMADIASNLTVFQRRPIWVAPKPDFRIPAFAKNIMVNVGPLRRVLRAAVTLGIDFGISGVGVFHSQIPGAVKLAQRGGGALYRAQLPGNAELAQRLTPDYAPGCKRPSVSNRYLRTFTREHVELVTDPIKKVTKTGVVTADGVLRKADVLVCATGFRVMDKGYTPPYPLHGRDGLELGEFWDRNRYQAYQGVTVPKFPNLFLITGPYGFAAGSYLAMIECTTRHAARAIKEARKRGATAVEIKQEPHEAYYRQCVRRGSQTMWLSDACAGSNTYYVNYQGDPAAIRPSTHLEMWWGNKHFPFDHYAFTKVAGDTSATYTGDIEDVRPDSFTNEDLAEFFRSRRLSVRT</sequence>
<reference evidence="1 2" key="1">
    <citation type="submission" date="2019-09" db="EMBL/GenBank/DDBJ databases">
        <authorList>
            <person name="Wang X."/>
        </authorList>
    </citation>
    <scope>NUCLEOTIDE SEQUENCE [LARGE SCALE GENOMIC DNA]</scope>
    <source>
        <strain evidence="1 2">CICC 11023</strain>
    </source>
</reference>
<dbReference type="EMBL" id="VXLC01000001">
    <property type="protein sequence ID" value="KAA8890993.1"/>
    <property type="molecule type" value="Genomic_DNA"/>
</dbReference>
<dbReference type="Gene3D" id="3.50.50.60">
    <property type="entry name" value="FAD/NAD(P)-binding domain"/>
    <property type="match status" value="2"/>
</dbReference>
<accession>A0A5N0EPM0</accession>
<dbReference type="OrthoDB" id="4496350at2"/>
<organism evidence="1 2">
    <name type="scientific">Nocardia colli</name>
    <dbReference type="NCBI Taxonomy" id="2545717"/>
    <lineage>
        <taxon>Bacteria</taxon>
        <taxon>Bacillati</taxon>
        <taxon>Actinomycetota</taxon>
        <taxon>Actinomycetes</taxon>
        <taxon>Mycobacteriales</taxon>
        <taxon>Nocardiaceae</taxon>
        <taxon>Nocardia</taxon>
    </lineage>
</organism>
<dbReference type="InterPro" id="IPR051209">
    <property type="entry name" value="FAD-bind_Monooxygenase_sf"/>
</dbReference>
<dbReference type="PANTHER" id="PTHR42877:SF4">
    <property type="entry name" value="FAD_NAD(P)-BINDING DOMAIN-CONTAINING PROTEIN-RELATED"/>
    <property type="match status" value="1"/>
</dbReference>
<protein>
    <submittedName>
        <fullName evidence="1">NAD(P)/FAD-dependent oxidoreductase</fullName>
    </submittedName>
</protein>
<dbReference type="Pfam" id="PF13738">
    <property type="entry name" value="Pyr_redox_3"/>
    <property type="match status" value="1"/>
</dbReference>
<dbReference type="SUPFAM" id="SSF51905">
    <property type="entry name" value="FAD/NAD(P)-binding domain"/>
    <property type="match status" value="1"/>
</dbReference>
<gene>
    <name evidence="1" type="ORF">F3087_04050</name>
</gene>
<dbReference type="InterPro" id="IPR036188">
    <property type="entry name" value="FAD/NAD-bd_sf"/>
</dbReference>